<proteinExistence type="predicted"/>
<keyword evidence="1" id="KW-0732">Signal</keyword>
<reference evidence="3" key="2">
    <citation type="submission" date="2023-04" db="EMBL/GenBank/DDBJ databases">
        <authorList>
            <person name="Bu L."/>
            <person name="Lu L."/>
            <person name="Laidemitt M.R."/>
            <person name="Zhang S.M."/>
            <person name="Mutuku M."/>
            <person name="Mkoji G."/>
            <person name="Steinauer M."/>
            <person name="Loker E.S."/>
        </authorList>
    </citation>
    <scope>NUCLEOTIDE SEQUENCE</scope>
    <source>
        <strain evidence="3">KasaAsao</strain>
        <tissue evidence="3">Whole Snail</tissue>
    </source>
</reference>
<accession>A0AAD8B3T6</accession>
<organism evidence="3 4">
    <name type="scientific">Biomphalaria pfeifferi</name>
    <name type="common">Bloodfluke planorb</name>
    <name type="synonym">Freshwater snail</name>
    <dbReference type="NCBI Taxonomy" id="112525"/>
    <lineage>
        <taxon>Eukaryota</taxon>
        <taxon>Metazoa</taxon>
        <taxon>Spiralia</taxon>
        <taxon>Lophotrochozoa</taxon>
        <taxon>Mollusca</taxon>
        <taxon>Gastropoda</taxon>
        <taxon>Heterobranchia</taxon>
        <taxon>Euthyneura</taxon>
        <taxon>Panpulmonata</taxon>
        <taxon>Hygrophila</taxon>
        <taxon>Lymnaeoidea</taxon>
        <taxon>Planorbidae</taxon>
        <taxon>Biomphalaria</taxon>
    </lineage>
</organism>
<dbReference type="Proteomes" id="UP001233172">
    <property type="component" value="Unassembled WGS sequence"/>
</dbReference>
<dbReference type="AlphaFoldDB" id="A0AAD8B3T6"/>
<keyword evidence="4" id="KW-1185">Reference proteome</keyword>
<reference evidence="3" key="1">
    <citation type="journal article" date="2023" name="PLoS Negl. Trop. Dis.">
        <title>A genome sequence for Biomphalaria pfeifferi, the major vector snail for the human-infecting parasite Schistosoma mansoni.</title>
        <authorList>
            <person name="Bu L."/>
            <person name="Lu L."/>
            <person name="Laidemitt M.R."/>
            <person name="Zhang S.M."/>
            <person name="Mutuku M."/>
            <person name="Mkoji G."/>
            <person name="Steinauer M."/>
            <person name="Loker E.S."/>
        </authorList>
    </citation>
    <scope>NUCLEOTIDE SEQUENCE</scope>
    <source>
        <strain evidence="3">KasaAsao</strain>
    </source>
</reference>
<dbReference type="InterPro" id="IPR055470">
    <property type="entry name" value="DUF7042"/>
</dbReference>
<evidence type="ECO:0000259" key="2">
    <source>
        <dbReference type="Pfam" id="PF23069"/>
    </source>
</evidence>
<dbReference type="EMBL" id="JASAOG010000150">
    <property type="protein sequence ID" value="KAK0047506.1"/>
    <property type="molecule type" value="Genomic_DNA"/>
</dbReference>
<feature type="chain" id="PRO_5042282590" description="DUF7042 domain-containing protein" evidence="1">
    <location>
        <begin position="28"/>
        <end position="754"/>
    </location>
</feature>
<evidence type="ECO:0000313" key="3">
    <source>
        <dbReference type="EMBL" id="KAK0047506.1"/>
    </source>
</evidence>
<protein>
    <recommendedName>
        <fullName evidence="2">DUF7042 domain-containing protein</fullName>
    </recommendedName>
</protein>
<sequence length="754" mass="87702">MNIGSSPLVRIAQVFCLFSFLLSVRQCVREGDYRRKHPSCNFPSFLQSKDPGYGDWTWKYGGATHVGKVKGGVYTICSKVYSKESSGQFEETCPDNEKSRICVKQHGNKYAVQHGEGRPKFQCIEFIVRSRTVIQLTLSDIHVNESTICNHNMTVDHSPWISVRYSLQGRVNCPFIGGYNFHEIHEFSKDHQLQRTDCKRSSSLDVKPSVRIESDCVDKEGIKLLFRDEKCVPDRSYFTLEQRLVCVASWEMDGHGFSVLKKDKGEFAFYCIRVEFKDGQISKIVLYLDWECYRATDLSSPDGKVRLGYSTSYVEITHSEKHLFSIPCKPGIRSCSDLKQHQRRQHHHQQQHHLARSDVDTCQYCLNNTGFTCDVNYMVVNTWTVREPYSLMYNLSIFPTSVAHPNLGNLQCVTFDPRQQVAMRSILWGVYENGCYPRFMCMYYDTPYTNILRYRLSNVLQWPVSLNDEDICHELNFVTQPDFHDPKDKYEESPWHIAFAHNGYFRHRICIIPSWLPDSVSFVDHRNRTGCITFRSRWSSKRISLHHVDKYQNGSYIEFNHDQSQNFYCLAALSFLSTYKTSITQTAGHMDEFLCWMYIDSQTVIVIRTSSCNKQTADGILKREDKYLPHLHWLLRLDTGDPDIRDECQRLHHDQEVRWQEQLWSEVYTTSGEGDRRSNSRNSSQGALYGHLGAMFLSLCITVSVFQVVDILLTSIQGVHFYRKTLTAYIRTTLGKTTLHLHFIDKFWPGRIHC</sequence>
<feature type="domain" description="DUF7042" evidence="2">
    <location>
        <begin position="171"/>
        <end position="299"/>
    </location>
</feature>
<evidence type="ECO:0000256" key="1">
    <source>
        <dbReference type="SAM" id="SignalP"/>
    </source>
</evidence>
<evidence type="ECO:0000313" key="4">
    <source>
        <dbReference type="Proteomes" id="UP001233172"/>
    </source>
</evidence>
<feature type="signal peptide" evidence="1">
    <location>
        <begin position="1"/>
        <end position="27"/>
    </location>
</feature>
<dbReference type="Pfam" id="PF23069">
    <property type="entry name" value="DUF7042"/>
    <property type="match status" value="1"/>
</dbReference>
<name>A0AAD8B3T6_BIOPF</name>
<comment type="caution">
    <text evidence="3">The sequence shown here is derived from an EMBL/GenBank/DDBJ whole genome shotgun (WGS) entry which is preliminary data.</text>
</comment>
<gene>
    <name evidence="3" type="ORF">Bpfe_023058</name>
</gene>